<feature type="domain" description="Glycosyl transferase family 28 C-terminal" evidence="1">
    <location>
        <begin position="273"/>
        <end position="353"/>
    </location>
</feature>
<keyword evidence="3" id="KW-1185">Reference proteome</keyword>
<comment type="caution">
    <text evidence="2">The sequence shown here is derived from an EMBL/GenBank/DDBJ whole genome shotgun (WGS) entry which is preliminary data.</text>
</comment>
<evidence type="ECO:0000259" key="1">
    <source>
        <dbReference type="Pfam" id="PF04101"/>
    </source>
</evidence>
<evidence type="ECO:0000313" key="3">
    <source>
        <dbReference type="Proteomes" id="UP001255416"/>
    </source>
</evidence>
<dbReference type="PANTHER" id="PTHR21015">
    <property type="entry name" value="UDP-N-ACETYLGLUCOSAMINE--N-ACETYLMURAMYL-(PENTAPEPTIDE) PYROPHOSPHORYL-UNDECAPRENOL N-ACETYLGLUCOSAMINE TRANSFERASE 1"/>
    <property type="match status" value="1"/>
</dbReference>
<dbReference type="EMBL" id="JASMWN010000001">
    <property type="protein sequence ID" value="MDU9002293.1"/>
    <property type="molecule type" value="Genomic_DNA"/>
</dbReference>
<dbReference type="Pfam" id="PF04101">
    <property type="entry name" value="Glyco_tran_28_C"/>
    <property type="match status" value="1"/>
</dbReference>
<dbReference type="Gene3D" id="3.40.50.2000">
    <property type="entry name" value="Glycogen Phosphorylase B"/>
    <property type="match status" value="2"/>
</dbReference>
<accession>A0ABU3V855</accession>
<dbReference type="InterPro" id="IPR007235">
    <property type="entry name" value="Glyco_trans_28_C"/>
</dbReference>
<dbReference type="Proteomes" id="UP001255416">
    <property type="component" value="Unassembled WGS sequence"/>
</dbReference>
<name>A0ABU3V855_9RHOB</name>
<evidence type="ECO:0000313" key="2">
    <source>
        <dbReference type="EMBL" id="MDU9002293.1"/>
    </source>
</evidence>
<reference evidence="3" key="1">
    <citation type="submission" date="2023-05" db="EMBL/GenBank/DDBJ databases">
        <title>Sedimentitalea sp. nov. JM2-8.</title>
        <authorList>
            <person name="Huang J."/>
        </authorList>
    </citation>
    <scope>NUCLEOTIDE SEQUENCE [LARGE SCALE GENOMIC DNA]</scope>
    <source>
        <strain evidence="3">KHS03</strain>
    </source>
</reference>
<dbReference type="PANTHER" id="PTHR21015:SF28">
    <property type="entry name" value="SLL1722 PROTEIN"/>
    <property type="match status" value="1"/>
</dbReference>
<gene>
    <name evidence="2" type="ORF">QO231_00350</name>
</gene>
<organism evidence="2 3">
    <name type="scientific">Sedimentitalea todarodis</name>
    <dbReference type="NCBI Taxonomy" id="1631240"/>
    <lineage>
        <taxon>Bacteria</taxon>
        <taxon>Pseudomonadati</taxon>
        <taxon>Pseudomonadota</taxon>
        <taxon>Alphaproteobacteria</taxon>
        <taxon>Rhodobacterales</taxon>
        <taxon>Paracoccaceae</taxon>
        <taxon>Sedimentitalea</taxon>
    </lineage>
</organism>
<sequence length="378" mass="40394">MKVMIVVTHLLGTGHLRRALVLADAFSSAGHRVLLASGGMPLDVTPPAKIRILQLPPLRSDGVNFSRLLDDAGRPADEALFARRRTLLCEALTDFAPDILITELFPFGRRVLSAEFSALLGAAHALAPRPVILSSIRDILAPPSKPSKADRAQELITNLYDAVLVHSDPHSTTLDQSWPVSGALSAKLHYTGYVTQPPPTPHPEGTGASEILVSAGGGNVGTDLFETAIAAARHMPERRWRLLVAGDRNRVATLRDLANHSATIVEPARSDFRNMLAGAAASVSLCGYNTAMDVLQTRTPVVFVPFDDGNEVEQSLRARSLSSLAGITTLHSKNLTPDALCSAVRQVLDAPRRAQGRLRFDGAAQSVAIATGMAEARK</sequence>
<dbReference type="SUPFAM" id="SSF53756">
    <property type="entry name" value="UDP-Glycosyltransferase/glycogen phosphorylase"/>
    <property type="match status" value="1"/>
</dbReference>
<protein>
    <submittedName>
        <fullName evidence="2">Glycosyltransferase</fullName>
    </submittedName>
</protein>
<dbReference type="RefSeq" id="WP_316771868.1">
    <property type="nucleotide sequence ID" value="NZ_JASMWN010000001.1"/>
</dbReference>
<proteinExistence type="predicted"/>